<accession>A0A0E9SL11</accession>
<dbReference type="AlphaFoldDB" id="A0A0E9SL11"/>
<organism evidence="1">
    <name type="scientific">Anguilla anguilla</name>
    <name type="common">European freshwater eel</name>
    <name type="synonym">Muraena anguilla</name>
    <dbReference type="NCBI Taxonomy" id="7936"/>
    <lineage>
        <taxon>Eukaryota</taxon>
        <taxon>Metazoa</taxon>
        <taxon>Chordata</taxon>
        <taxon>Craniata</taxon>
        <taxon>Vertebrata</taxon>
        <taxon>Euteleostomi</taxon>
        <taxon>Actinopterygii</taxon>
        <taxon>Neopterygii</taxon>
        <taxon>Teleostei</taxon>
        <taxon>Anguilliformes</taxon>
        <taxon>Anguillidae</taxon>
        <taxon>Anguilla</taxon>
    </lineage>
</organism>
<name>A0A0E9SL11_ANGAN</name>
<proteinExistence type="predicted"/>
<protein>
    <submittedName>
        <fullName evidence="1">Uncharacterized protein</fullName>
    </submittedName>
</protein>
<reference evidence="1" key="2">
    <citation type="journal article" date="2015" name="Fish Shellfish Immunol.">
        <title>Early steps in the European eel (Anguilla anguilla)-Vibrio vulnificus interaction in the gills: Role of the RtxA13 toxin.</title>
        <authorList>
            <person name="Callol A."/>
            <person name="Pajuelo D."/>
            <person name="Ebbesson L."/>
            <person name="Teles M."/>
            <person name="MacKenzie S."/>
            <person name="Amaro C."/>
        </authorList>
    </citation>
    <scope>NUCLEOTIDE SEQUENCE</scope>
</reference>
<evidence type="ECO:0000313" key="1">
    <source>
        <dbReference type="EMBL" id="JAH42006.1"/>
    </source>
</evidence>
<reference evidence="1" key="1">
    <citation type="submission" date="2014-11" db="EMBL/GenBank/DDBJ databases">
        <authorList>
            <person name="Amaro Gonzalez C."/>
        </authorList>
    </citation>
    <scope>NUCLEOTIDE SEQUENCE</scope>
</reference>
<sequence length="49" mass="5418">MSEFILVIFDHIGIIPIAKVLTTVGAEQEEHLSRCPGNMTYRLKASSSN</sequence>
<dbReference type="EMBL" id="GBXM01066571">
    <property type="protein sequence ID" value="JAH42006.1"/>
    <property type="molecule type" value="Transcribed_RNA"/>
</dbReference>